<dbReference type="EMBL" id="QFFI01000005">
    <property type="protein sequence ID" value="PWG64530.1"/>
    <property type="molecule type" value="Genomic_DNA"/>
</dbReference>
<dbReference type="CDD" id="cd13603">
    <property type="entry name" value="PBP2_TRAP_Siap_TeaA_like"/>
    <property type="match status" value="1"/>
</dbReference>
<proteinExistence type="inferred from homology"/>
<gene>
    <name evidence="4" type="ORF">DEM34_04170</name>
</gene>
<dbReference type="AlphaFoldDB" id="A0A2U2N5Z7"/>
<reference evidence="4 5" key="1">
    <citation type="submission" date="2018-05" db="EMBL/GenBank/DDBJ databases">
        <title>Spiribacter halobius sp. nov., a moderately halophilic bacterium isolated from marine solar saltern.</title>
        <authorList>
            <person name="Zheng W.-S."/>
            <person name="Lu D.-C."/>
            <person name="Du Z.-J."/>
        </authorList>
    </citation>
    <scope>NUCLEOTIDE SEQUENCE [LARGE SCALE GENOMIC DNA]</scope>
    <source>
        <strain evidence="4 5">E85</strain>
    </source>
</reference>
<sequence length="384" mass="42740">MIRDLLNPPHSAERRRFFEVAGRYGFTTAVVASAGGVLFSDAAVAQNAQEEQEREAQAEHTMNVATAYRLGASRSYPIMQQAFKENVQNFTNGRVYVSLSPAGALGAGPDLVKKVQNGTIQAAQHSISNFSPYAPVVDLINVPYWCGRNQEFANLVTSEPWANEVNPRIEQRGFKALWYVCIDPRVIALRTGYEEPVRVPADLRGMKFRVPSSQIMQRLYRLAGANPTPINWGETTSAIKQGVADALDPSVEALNVFGFRDVLSWVTFINAIPDSQVYSCSLDWYRGLPDAVQAGIDEASEVTFRQNLAKVPAARAYAMAQLRDAGVQFYEPSEDELAQWRETCGHQLSAWDDLKEDLAGSLETFERLREAAQRDSNYYVDDLV</sequence>
<comment type="caution">
    <text evidence="4">The sequence shown here is derived from an EMBL/GenBank/DDBJ whole genome shotgun (WGS) entry which is preliminary data.</text>
</comment>
<keyword evidence="2" id="KW-0813">Transport</keyword>
<comment type="similarity">
    <text evidence="1">Belongs to the bacterial solute-binding protein 7 family.</text>
</comment>
<evidence type="ECO:0000313" key="4">
    <source>
        <dbReference type="EMBL" id="PWG64530.1"/>
    </source>
</evidence>
<dbReference type="GO" id="GO:0055085">
    <property type="term" value="P:transmembrane transport"/>
    <property type="evidence" value="ECO:0007669"/>
    <property type="project" value="InterPro"/>
</dbReference>
<dbReference type="InterPro" id="IPR018389">
    <property type="entry name" value="DctP_fam"/>
</dbReference>
<dbReference type="PANTHER" id="PTHR33376">
    <property type="match status" value="1"/>
</dbReference>
<protein>
    <submittedName>
        <fullName evidence="4">C4-dicarboxylate ABC transporter</fullName>
    </submittedName>
</protein>
<accession>A0A2U2N5Z7</accession>
<dbReference type="PANTHER" id="PTHR33376:SF7">
    <property type="entry name" value="C4-DICARBOXYLATE-BINDING PROTEIN DCTB"/>
    <property type="match status" value="1"/>
</dbReference>
<evidence type="ECO:0000256" key="3">
    <source>
        <dbReference type="ARBA" id="ARBA00022729"/>
    </source>
</evidence>
<dbReference type="OrthoDB" id="9776801at2"/>
<dbReference type="Gene3D" id="3.40.190.170">
    <property type="entry name" value="Bacterial extracellular solute-binding protein, family 7"/>
    <property type="match status" value="1"/>
</dbReference>
<dbReference type="InterPro" id="IPR038404">
    <property type="entry name" value="TRAP_DctP_sf"/>
</dbReference>
<keyword evidence="3" id="KW-0732">Signal</keyword>
<evidence type="ECO:0000256" key="2">
    <source>
        <dbReference type="ARBA" id="ARBA00022448"/>
    </source>
</evidence>
<dbReference type="RefSeq" id="WP_109676576.1">
    <property type="nucleotide sequence ID" value="NZ_CP086615.1"/>
</dbReference>
<evidence type="ECO:0000256" key="1">
    <source>
        <dbReference type="ARBA" id="ARBA00009023"/>
    </source>
</evidence>
<evidence type="ECO:0000313" key="5">
    <source>
        <dbReference type="Proteomes" id="UP000245474"/>
    </source>
</evidence>
<dbReference type="NCBIfam" id="NF037995">
    <property type="entry name" value="TRAP_S1"/>
    <property type="match status" value="1"/>
</dbReference>
<name>A0A2U2N5Z7_9GAMM</name>
<dbReference type="Proteomes" id="UP000245474">
    <property type="component" value="Unassembled WGS sequence"/>
</dbReference>
<organism evidence="4 5">
    <name type="scientific">Sediminicurvatus halobius</name>
    <dbReference type="NCBI Taxonomy" id="2182432"/>
    <lineage>
        <taxon>Bacteria</taxon>
        <taxon>Pseudomonadati</taxon>
        <taxon>Pseudomonadota</taxon>
        <taxon>Gammaproteobacteria</taxon>
        <taxon>Chromatiales</taxon>
        <taxon>Ectothiorhodospiraceae</taxon>
        <taxon>Sediminicurvatus</taxon>
    </lineage>
</organism>
<dbReference type="Pfam" id="PF03480">
    <property type="entry name" value="DctP"/>
    <property type="match status" value="1"/>
</dbReference>
<keyword evidence="5" id="KW-1185">Reference proteome</keyword>